<evidence type="ECO:0000259" key="6">
    <source>
        <dbReference type="Pfam" id="PF03404"/>
    </source>
</evidence>
<dbReference type="GO" id="GO:0006790">
    <property type="term" value="P:sulfur compound metabolic process"/>
    <property type="evidence" value="ECO:0007669"/>
    <property type="project" value="TreeGrafter"/>
</dbReference>
<feature type="domain" description="Oxidoreductase molybdopterin-binding" evidence="5">
    <location>
        <begin position="88"/>
        <end position="254"/>
    </location>
</feature>
<dbReference type="SUPFAM" id="SSF56524">
    <property type="entry name" value="Oxidoreductase molybdopterin-binding domain"/>
    <property type="match status" value="1"/>
</dbReference>
<keyword evidence="3" id="KW-0479">Metal-binding</keyword>
<keyword evidence="4" id="KW-0560">Oxidoreductase</keyword>
<dbReference type="STRING" id="1630136.AS592_04395"/>
<dbReference type="EMBL" id="LNKT01000056">
    <property type="protein sequence ID" value="KYJ85836.1"/>
    <property type="molecule type" value="Genomic_DNA"/>
</dbReference>
<evidence type="ECO:0000313" key="8">
    <source>
        <dbReference type="Proteomes" id="UP000075359"/>
    </source>
</evidence>
<protein>
    <submittedName>
        <fullName evidence="7">Sulfite:cytochrome C oxidoreductase subunit A</fullName>
    </submittedName>
</protein>
<keyword evidence="2" id="KW-0500">Molybdenum</keyword>
<organism evidence="7 8">
    <name type="scientific">Sulfurovum riftiae</name>
    <dbReference type="NCBI Taxonomy" id="1630136"/>
    <lineage>
        <taxon>Bacteria</taxon>
        <taxon>Pseudomonadati</taxon>
        <taxon>Campylobacterota</taxon>
        <taxon>Epsilonproteobacteria</taxon>
        <taxon>Campylobacterales</taxon>
        <taxon>Sulfurovaceae</taxon>
        <taxon>Sulfurovum</taxon>
    </lineage>
</organism>
<dbReference type="GO" id="GO:0008482">
    <property type="term" value="F:sulfite oxidase activity"/>
    <property type="evidence" value="ECO:0007669"/>
    <property type="project" value="TreeGrafter"/>
</dbReference>
<feature type="domain" description="Moybdenum cofactor oxidoreductase dimerisation" evidence="6">
    <location>
        <begin position="283"/>
        <end position="390"/>
    </location>
</feature>
<dbReference type="Pfam" id="PF03404">
    <property type="entry name" value="Mo-co_dimer"/>
    <property type="match status" value="1"/>
</dbReference>
<dbReference type="SUPFAM" id="SSF81296">
    <property type="entry name" value="E set domains"/>
    <property type="match status" value="1"/>
</dbReference>
<evidence type="ECO:0000259" key="5">
    <source>
        <dbReference type="Pfam" id="PF00174"/>
    </source>
</evidence>
<dbReference type="PRINTS" id="PR00407">
    <property type="entry name" value="EUMOPTERIN"/>
</dbReference>
<dbReference type="GO" id="GO:0030151">
    <property type="term" value="F:molybdenum ion binding"/>
    <property type="evidence" value="ECO:0007669"/>
    <property type="project" value="InterPro"/>
</dbReference>
<keyword evidence="8" id="KW-1185">Reference proteome</keyword>
<evidence type="ECO:0000313" key="7">
    <source>
        <dbReference type="EMBL" id="KYJ85836.1"/>
    </source>
</evidence>
<dbReference type="Gene3D" id="2.60.40.650">
    <property type="match status" value="1"/>
</dbReference>
<dbReference type="RefSeq" id="WP_067331739.1">
    <property type="nucleotide sequence ID" value="NZ_LNKT01000056.1"/>
</dbReference>
<comment type="cofactor">
    <cofactor evidence="1">
        <name>Mo-molybdopterin</name>
        <dbReference type="ChEBI" id="CHEBI:71302"/>
    </cofactor>
</comment>
<evidence type="ECO:0000256" key="2">
    <source>
        <dbReference type="ARBA" id="ARBA00022505"/>
    </source>
</evidence>
<sequence>MQRRDFFKKAITVAGGAVVGSTAADAKETVETVHPVDNRKVSDIAFPQKRPLITYSDRPPLLESPREVFTSALTPNDLFFVRWHMPMIPTYINLNTFHISVNGEVKKKLKLSVETLRKEFEAVEITSVLQCGGNNRSAFHPTPGGIQWGVGAMGCARWKGVKLKDVLAKAGLKKGASWIKFNGLEKPVYTKTDGFVRALELNKVHDEIIIAYEMNGEALPYLNGYPVRLILPGFYSDSWIKMLSNITVTSEKPQLHFMDHAYRVPDNDCECETPDNLAPKTKPIEEMNVNSLIGYPVSGTKVKKGAELVVRGVAFDGGSGIEKVHISTNGGHTWEEAKLDDGTQGNYAYRTFIYPFKPEQTGLLSIMSRATNHKGEIQPFAHEVKWNHGGYKFNGIDEVTVEVVA</sequence>
<dbReference type="PANTHER" id="PTHR19372:SF7">
    <property type="entry name" value="SULFITE OXIDASE, MITOCHONDRIAL"/>
    <property type="match status" value="1"/>
</dbReference>
<dbReference type="Proteomes" id="UP000075359">
    <property type="component" value="Unassembled WGS sequence"/>
</dbReference>
<gene>
    <name evidence="7" type="ORF">AS592_04395</name>
</gene>
<evidence type="ECO:0000256" key="4">
    <source>
        <dbReference type="ARBA" id="ARBA00023002"/>
    </source>
</evidence>
<dbReference type="AlphaFoldDB" id="A0A151CE72"/>
<dbReference type="GO" id="GO:0043546">
    <property type="term" value="F:molybdopterin cofactor binding"/>
    <property type="evidence" value="ECO:0007669"/>
    <property type="project" value="TreeGrafter"/>
</dbReference>
<dbReference type="Pfam" id="PF00174">
    <property type="entry name" value="Oxidored_molyb"/>
    <property type="match status" value="1"/>
</dbReference>
<dbReference type="Gene3D" id="3.90.420.10">
    <property type="entry name" value="Oxidoreductase, molybdopterin-binding domain"/>
    <property type="match status" value="1"/>
</dbReference>
<dbReference type="InterPro" id="IPR000572">
    <property type="entry name" value="OxRdtase_Mopterin-bd_dom"/>
</dbReference>
<evidence type="ECO:0000256" key="1">
    <source>
        <dbReference type="ARBA" id="ARBA00001924"/>
    </source>
</evidence>
<evidence type="ECO:0000256" key="3">
    <source>
        <dbReference type="ARBA" id="ARBA00022723"/>
    </source>
</evidence>
<reference evidence="7 8" key="1">
    <citation type="submission" date="2015-11" db="EMBL/GenBank/DDBJ databases">
        <title>Draft genome of Sulfurovum riftiae 1812E, a member of the Epsilonproteobacteria isolated from the tube of the deep-sea hydrothermal vent tubewom Riftia pachyptila.</title>
        <authorList>
            <person name="Vetriani C."/>
            <person name="Giovannelli D."/>
        </authorList>
    </citation>
    <scope>NUCLEOTIDE SEQUENCE [LARGE SCALE GENOMIC DNA]</scope>
    <source>
        <strain evidence="7 8">1812E</strain>
    </source>
</reference>
<proteinExistence type="predicted"/>
<dbReference type="PANTHER" id="PTHR19372">
    <property type="entry name" value="SULFITE REDUCTASE"/>
    <property type="match status" value="1"/>
</dbReference>
<name>A0A151CE72_9BACT</name>
<dbReference type="GO" id="GO:0020037">
    <property type="term" value="F:heme binding"/>
    <property type="evidence" value="ECO:0007669"/>
    <property type="project" value="TreeGrafter"/>
</dbReference>
<dbReference type="InterPro" id="IPR005066">
    <property type="entry name" value="MoCF_OxRdtse_dimer"/>
</dbReference>
<comment type="caution">
    <text evidence="7">The sequence shown here is derived from an EMBL/GenBank/DDBJ whole genome shotgun (WGS) entry which is preliminary data.</text>
</comment>
<dbReference type="InterPro" id="IPR008335">
    <property type="entry name" value="Mopterin_OxRdtase_euk"/>
</dbReference>
<dbReference type="InterPro" id="IPR014756">
    <property type="entry name" value="Ig_E-set"/>
</dbReference>
<accession>A0A151CE72</accession>
<dbReference type="InterPro" id="IPR036374">
    <property type="entry name" value="OxRdtase_Mopterin-bd_sf"/>
</dbReference>
<dbReference type="OrthoDB" id="9778777at2"/>